<feature type="region of interest" description="Disordered" evidence="1">
    <location>
        <begin position="44"/>
        <end position="91"/>
    </location>
</feature>
<protein>
    <submittedName>
        <fullName evidence="2">Uncharacterized protein</fullName>
    </submittedName>
</protein>
<sequence length="183" mass="20563">MPMVLMKKAGGVQGQINHLEESWFPENLCILNQKKNREIVQSMCPKSDSTPLLSERPLHMPGDGEHDHTTFEHQPRTEGRKPDQMHGRGRVARDELRREWEVGGVHLPCPCRTCSRGQISYHARRTTAMAFAPPRSTSLFRFGGSTVLLSTHRDVGRSSAPAIWRQSSCSPGHFALLLETEPS</sequence>
<evidence type="ECO:0000313" key="2">
    <source>
        <dbReference type="EMBL" id="CAE0832638.1"/>
    </source>
</evidence>
<gene>
    <name evidence="2" type="ORF">EGYM00163_LOCUS43923</name>
</gene>
<dbReference type="EMBL" id="HBJA01127472">
    <property type="protein sequence ID" value="CAE0832638.1"/>
    <property type="molecule type" value="Transcribed_RNA"/>
</dbReference>
<accession>A0A7S4LJ51</accession>
<evidence type="ECO:0000256" key="1">
    <source>
        <dbReference type="SAM" id="MobiDB-lite"/>
    </source>
</evidence>
<reference evidence="2" key="1">
    <citation type="submission" date="2021-01" db="EMBL/GenBank/DDBJ databases">
        <authorList>
            <person name="Corre E."/>
            <person name="Pelletier E."/>
            <person name="Niang G."/>
            <person name="Scheremetjew M."/>
            <person name="Finn R."/>
            <person name="Kale V."/>
            <person name="Holt S."/>
            <person name="Cochrane G."/>
            <person name="Meng A."/>
            <person name="Brown T."/>
            <person name="Cohen L."/>
        </authorList>
    </citation>
    <scope>NUCLEOTIDE SEQUENCE</scope>
    <source>
        <strain evidence="2">CCMP1594</strain>
    </source>
</reference>
<proteinExistence type="predicted"/>
<organism evidence="2">
    <name type="scientific">Eutreptiella gymnastica</name>
    <dbReference type="NCBI Taxonomy" id="73025"/>
    <lineage>
        <taxon>Eukaryota</taxon>
        <taxon>Discoba</taxon>
        <taxon>Euglenozoa</taxon>
        <taxon>Euglenida</taxon>
        <taxon>Spirocuta</taxon>
        <taxon>Euglenophyceae</taxon>
        <taxon>Eutreptiales</taxon>
        <taxon>Eutreptiaceae</taxon>
        <taxon>Eutreptiella</taxon>
    </lineage>
</organism>
<name>A0A7S4LJ51_9EUGL</name>
<feature type="compositionally biased region" description="Basic and acidic residues" evidence="1">
    <location>
        <begin position="56"/>
        <end position="91"/>
    </location>
</feature>
<dbReference type="AlphaFoldDB" id="A0A7S4LJ51"/>